<comment type="caution">
    <text evidence="9">The sequence shown here is derived from an EMBL/GenBank/DDBJ whole genome shotgun (WGS) entry which is preliminary data.</text>
</comment>
<evidence type="ECO:0000256" key="2">
    <source>
        <dbReference type="ARBA" id="ARBA00022676"/>
    </source>
</evidence>
<evidence type="ECO:0000259" key="8">
    <source>
        <dbReference type="Pfam" id="PF13632"/>
    </source>
</evidence>
<dbReference type="GO" id="GO:0016758">
    <property type="term" value="F:hexosyltransferase activity"/>
    <property type="evidence" value="ECO:0007669"/>
    <property type="project" value="TreeGrafter"/>
</dbReference>
<keyword evidence="3" id="KW-0808">Transferase</keyword>
<dbReference type="Pfam" id="PF13632">
    <property type="entry name" value="Glyco_trans_2_3"/>
    <property type="match status" value="1"/>
</dbReference>
<dbReference type="PANTHER" id="PTHR43867">
    <property type="entry name" value="CELLULOSE SYNTHASE CATALYTIC SUBUNIT A [UDP-FORMING]"/>
    <property type="match status" value="1"/>
</dbReference>
<evidence type="ECO:0000313" key="9">
    <source>
        <dbReference type="EMBL" id="GAH09035.1"/>
    </source>
</evidence>
<proteinExistence type="predicted"/>
<evidence type="ECO:0000256" key="1">
    <source>
        <dbReference type="ARBA" id="ARBA00004141"/>
    </source>
</evidence>
<evidence type="ECO:0000256" key="3">
    <source>
        <dbReference type="ARBA" id="ARBA00022679"/>
    </source>
</evidence>
<feature type="transmembrane region" description="Helical" evidence="7">
    <location>
        <begin position="179"/>
        <end position="199"/>
    </location>
</feature>
<organism evidence="9">
    <name type="scientific">marine sediment metagenome</name>
    <dbReference type="NCBI Taxonomy" id="412755"/>
    <lineage>
        <taxon>unclassified sequences</taxon>
        <taxon>metagenomes</taxon>
        <taxon>ecological metagenomes</taxon>
    </lineage>
</organism>
<keyword evidence="2" id="KW-0328">Glycosyltransferase</keyword>
<dbReference type="InterPro" id="IPR050321">
    <property type="entry name" value="Glycosyltr_2/OpgH_subfam"/>
</dbReference>
<feature type="transmembrane region" description="Helical" evidence="7">
    <location>
        <begin position="137"/>
        <end position="159"/>
    </location>
</feature>
<gene>
    <name evidence="9" type="ORF">S01H4_53881</name>
</gene>
<evidence type="ECO:0000256" key="7">
    <source>
        <dbReference type="SAM" id="Phobius"/>
    </source>
</evidence>
<dbReference type="EMBL" id="BART01030948">
    <property type="protein sequence ID" value="GAH09035.1"/>
    <property type="molecule type" value="Genomic_DNA"/>
</dbReference>
<feature type="non-terminal residue" evidence="9">
    <location>
        <position position="1"/>
    </location>
</feature>
<dbReference type="PANTHER" id="PTHR43867:SF2">
    <property type="entry name" value="CELLULOSE SYNTHASE CATALYTIC SUBUNIT A [UDP-FORMING]"/>
    <property type="match status" value="1"/>
</dbReference>
<evidence type="ECO:0000256" key="5">
    <source>
        <dbReference type="ARBA" id="ARBA00022989"/>
    </source>
</evidence>
<name>X1DL93_9ZZZZ</name>
<keyword evidence="6 7" id="KW-0472">Membrane</keyword>
<keyword evidence="4 7" id="KW-0812">Transmembrane</keyword>
<reference evidence="9" key="1">
    <citation type="journal article" date="2014" name="Front. Microbiol.">
        <title>High frequency of phylogenetically diverse reductive dehalogenase-homologous genes in deep subseafloor sedimentary metagenomes.</title>
        <authorList>
            <person name="Kawai M."/>
            <person name="Futagami T."/>
            <person name="Toyoda A."/>
            <person name="Takaki Y."/>
            <person name="Nishi S."/>
            <person name="Hori S."/>
            <person name="Arai W."/>
            <person name="Tsubouchi T."/>
            <person name="Morono Y."/>
            <person name="Uchiyama I."/>
            <person name="Ito T."/>
            <person name="Fujiyama A."/>
            <person name="Inagaki F."/>
            <person name="Takami H."/>
        </authorList>
    </citation>
    <scope>NUCLEOTIDE SEQUENCE</scope>
    <source>
        <strain evidence="9">Expedition CK06-06</strain>
    </source>
</reference>
<dbReference type="InterPro" id="IPR029044">
    <property type="entry name" value="Nucleotide-diphossugar_trans"/>
</dbReference>
<dbReference type="SUPFAM" id="SSF53448">
    <property type="entry name" value="Nucleotide-diphospho-sugar transferases"/>
    <property type="match status" value="1"/>
</dbReference>
<dbReference type="InterPro" id="IPR001173">
    <property type="entry name" value="Glyco_trans_2-like"/>
</dbReference>
<accession>X1DL93</accession>
<dbReference type="AlphaFoldDB" id="X1DL93"/>
<protein>
    <recommendedName>
        <fullName evidence="8">Glycosyltransferase 2-like domain-containing protein</fullName>
    </recommendedName>
</protein>
<feature type="transmembrane region" description="Helical" evidence="7">
    <location>
        <begin position="90"/>
        <end position="116"/>
    </location>
</feature>
<evidence type="ECO:0000256" key="4">
    <source>
        <dbReference type="ARBA" id="ARBA00022692"/>
    </source>
</evidence>
<evidence type="ECO:0000256" key="6">
    <source>
        <dbReference type="ARBA" id="ARBA00023136"/>
    </source>
</evidence>
<feature type="domain" description="Glycosyltransferase 2-like" evidence="8">
    <location>
        <begin position="1"/>
        <end position="139"/>
    </location>
</feature>
<keyword evidence="5 7" id="KW-1133">Transmembrane helix</keyword>
<sequence>AMIRMEAWEKMGGIPEIVSEDMAFSLTIRSMGYHGLFLKDIICQEACPADYRELRRRSEKWLKGMSEFIIKFFPKYLGNKNIYWFEKVDILLVSFVYIFPLPYVFLFIVCLIAFLPQHIAEITEPYYFALISDRIKAIEISVILLMILISGFFLAYQFISGHYNSKTLWKIVKYLKYQAYYSFSNFIKNTIDIVLFILFKKVDFIVTADSAILSEPKFFIFLKKRLSFILQYLRRFMLQHRL</sequence>
<dbReference type="GO" id="GO:0005886">
    <property type="term" value="C:plasma membrane"/>
    <property type="evidence" value="ECO:0007669"/>
    <property type="project" value="TreeGrafter"/>
</dbReference>
<comment type="subcellular location">
    <subcellularLocation>
        <location evidence="1">Membrane</location>
        <topology evidence="1">Multi-pass membrane protein</topology>
    </subcellularLocation>
</comment>